<dbReference type="InterPro" id="IPR025989">
    <property type="entry name" value="Virulence_F_dom"/>
</dbReference>
<reference evidence="2" key="1">
    <citation type="submission" date="2018-05" db="EMBL/GenBank/DDBJ databases">
        <authorList>
            <person name="Lanie J.A."/>
            <person name="Ng W.-L."/>
            <person name="Kazmierczak K.M."/>
            <person name="Andrzejewski T.M."/>
            <person name="Davidsen T.M."/>
            <person name="Wayne K.J."/>
            <person name="Tettelin H."/>
            <person name="Glass J.I."/>
            <person name="Rusch D."/>
            <person name="Podicherti R."/>
            <person name="Tsui H.-C.T."/>
            <person name="Winkler M.E."/>
        </authorList>
    </citation>
    <scope>NUCLEOTIDE SEQUENCE</scope>
</reference>
<organism evidence="2">
    <name type="scientific">marine metagenome</name>
    <dbReference type="NCBI Taxonomy" id="408172"/>
    <lineage>
        <taxon>unclassified sequences</taxon>
        <taxon>metagenomes</taxon>
        <taxon>ecological metagenomes</taxon>
    </lineage>
</organism>
<proteinExistence type="predicted"/>
<feature type="domain" description="Virulence factor" evidence="1">
    <location>
        <begin position="8"/>
        <end position="85"/>
    </location>
</feature>
<sequence>VTTYSILYWQEIPSLVEAKDGETTSKAQLSDRFQDLIDKAAMRRDLFGTDAYIEGFKKGPSIETEGTPEEAVRVVKEGLENNFEEIAKAALHTPEA</sequence>
<gene>
    <name evidence="2" type="ORF">METZ01_LOCUS131977</name>
</gene>
<name>A0A381YRF2_9ZZZZ</name>
<protein>
    <recommendedName>
        <fullName evidence="1">Virulence factor domain-containing protein</fullName>
    </recommendedName>
</protein>
<accession>A0A381YRF2</accession>
<evidence type="ECO:0000259" key="1">
    <source>
        <dbReference type="Pfam" id="PF13769"/>
    </source>
</evidence>
<evidence type="ECO:0000313" key="2">
    <source>
        <dbReference type="EMBL" id="SVA79123.1"/>
    </source>
</evidence>
<dbReference type="AlphaFoldDB" id="A0A381YRF2"/>
<feature type="non-terminal residue" evidence="2">
    <location>
        <position position="1"/>
    </location>
</feature>
<dbReference type="EMBL" id="UINC01018774">
    <property type="protein sequence ID" value="SVA79123.1"/>
    <property type="molecule type" value="Genomic_DNA"/>
</dbReference>
<dbReference type="Pfam" id="PF13769">
    <property type="entry name" value="Virulence_fact"/>
    <property type="match status" value="1"/>
</dbReference>